<organism evidence="4 5">
    <name type="scientific">Aspergillus lucknowensis</name>
    <dbReference type="NCBI Taxonomy" id="176173"/>
    <lineage>
        <taxon>Eukaryota</taxon>
        <taxon>Fungi</taxon>
        <taxon>Dikarya</taxon>
        <taxon>Ascomycota</taxon>
        <taxon>Pezizomycotina</taxon>
        <taxon>Eurotiomycetes</taxon>
        <taxon>Eurotiomycetidae</taxon>
        <taxon>Eurotiales</taxon>
        <taxon>Aspergillaceae</taxon>
        <taxon>Aspergillus</taxon>
        <taxon>Aspergillus subgen. Nidulantes</taxon>
    </lineage>
</organism>
<keyword evidence="2" id="KW-0812">Transmembrane</keyword>
<keyword evidence="2" id="KW-1133">Transmembrane helix</keyword>
<feature type="transmembrane region" description="Helical" evidence="2">
    <location>
        <begin position="188"/>
        <end position="210"/>
    </location>
</feature>
<evidence type="ECO:0000256" key="3">
    <source>
        <dbReference type="SAM" id="SignalP"/>
    </source>
</evidence>
<dbReference type="GeneID" id="98147850"/>
<gene>
    <name evidence="4" type="ORF">BJX67DRAFT_380359</name>
</gene>
<protein>
    <recommendedName>
        <fullName evidence="6">Mid2 domain-containing protein</fullName>
    </recommendedName>
</protein>
<reference evidence="4 5" key="1">
    <citation type="submission" date="2024-07" db="EMBL/GenBank/DDBJ databases">
        <title>Section-level genome sequencing and comparative genomics of Aspergillus sections Usti and Cavernicolus.</title>
        <authorList>
            <consortium name="Lawrence Berkeley National Laboratory"/>
            <person name="Nybo J.L."/>
            <person name="Vesth T.C."/>
            <person name="Theobald S."/>
            <person name="Frisvad J.C."/>
            <person name="Larsen T.O."/>
            <person name="Kjaerboelling I."/>
            <person name="Rothschild-Mancinelli K."/>
            <person name="Lyhne E.K."/>
            <person name="Kogle M.E."/>
            <person name="Barry K."/>
            <person name="Clum A."/>
            <person name="Na H."/>
            <person name="Ledsgaard L."/>
            <person name="Lin J."/>
            <person name="Lipzen A."/>
            <person name="Kuo A."/>
            <person name="Riley R."/>
            <person name="Mondo S."/>
            <person name="Labutti K."/>
            <person name="Haridas S."/>
            <person name="Pangalinan J."/>
            <person name="Salamov A.A."/>
            <person name="Simmons B.A."/>
            <person name="Magnuson J.K."/>
            <person name="Chen J."/>
            <person name="Drula E."/>
            <person name="Henrissat B."/>
            <person name="Wiebenga A."/>
            <person name="Lubbers R.J."/>
            <person name="Gomes A.C."/>
            <person name="Macurrencykelacurrency M.R."/>
            <person name="Stajich J."/>
            <person name="Grigoriev I.V."/>
            <person name="Mortensen U.H."/>
            <person name="De Vries R.P."/>
            <person name="Baker S.E."/>
            <person name="Andersen M.R."/>
        </authorList>
    </citation>
    <scope>NUCLEOTIDE SEQUENCE [LARGE SCALE GENOMIC DNA]</scope>
    <source>
        <strain evidence="4 5">CBS 449.75</strain>
    </source>
</reference>
<proteinExistence type="predicted"/>
<dbReference type="CDD" id="cd12087">
    <property type="entry name" value="TM_EGFR-like"/>
    <property type="match status" value="1"/>
</dbReference>
<feature type="region of interest" description="Disordered" evidence="1">
    <location>
        <begin position="136"/>
        <end position="187"/>
    </location>
</feature>
<evidence type="ECO:0000256" key="1">
    <source>
        <dbReference type="SAM" id="MobiDB-lite"/>
    </source>
</evidence>
<dbReference type="EMBL" id="JBFXLQ010000015">
    <property type="protein sequence ID" value="KAL2868159.1"/>
    <property type="molecule type" value="Genomic_DNA"/>
</dbReference>
<keyword evidence="3" id="KW-0732">Signal</keyword>
<dbReference type="RefSeq" id="XP_070887138.1">
    <property type="nucleotide sequence ID" value="XM_071032778.1"/>
</dbReference>
<feature type="chain" id="PRO_5047208571" description="Mid2 domain-containing protein" evidence="3">
    <location>
        <begin position="26"/>
        <end position="277"/>
    </location>
</feature>
<evidence type="ECO:0008006" key="6">
    <source>
        <dbReference type="Google" id="ProtNLM"/>
    </source>
</evidence>
<feature type="compositionally biased region" description="Polar residues" evidence="1">
    <location>
        <begin position="236"/>
        <end position="249"/>
    </location>
</feature>
<name>A0ABR4LUC8_9EURO</name>
<accession>A0ABR4LUC8</accession>
<keyword evidence="5" id="KW-1185">Reference proteome</keyword>
<evidence type="ECO:0000313" key="5">
    <source>
        <dbReference type="Proteomes" id="UP001610432"/>
    </source>
</evidence>
<comment type="caution">
    <text evidence="4">The sequence shown here is derived from an EMBL/GenBank/DDBJ whole genome shotgun (WGS) entry which is preliminary data.</text>
</comment>
<sequence length="277" mass="29433">MRTPMQHLSLTLLALLASPRTVSLAQEQTPTPTPTPGSLMGWYLGASSTERLTASMPWVTVGDYAGECSTTDPDQCILPTACQNNILTWDNGGTDACGSEFSCVTFTIFETSPAGLPSASSVGCWQNWSAWTIYRERPSEMSSPTSTTATTTTTTTTTSSTTGPTRTDDPSDENDNNDSGDGSSGQGWIAGAVVGPVAGIGIVGAAAFWYMRRKKSQYAPPGPAPHDAGYYAQKPFSPQSPEPVSSAYQYPTEMPANELPVTEAPAHQTYELSTTRY</sequence>
<evidence type="ECO:0000256" key="2">
    <source>
        <dbReference type="SAM" id="Phobius"/>
    </source>
</evidence>
<feature type="compositionally biased region" description="Low complexity" evidence="1">
    <location>
        <begin position="142"/>
        <end position="165"/>
    </location>
</feature>
<dbReference type="Proteomes" id="UP001610432">
    <property type="component" value="Unassembled WGS sequence"/>
</dbReference>
<feature type="region of interest" description="Disordered" evidence="1">
    <location>
        <begin position="217"/>
        <end position="277"/>
    </location>
</feature>
<feature type="signal peptide" evidence="3">
    <location>
        <begin position="1"/>
        <end position="25"/>
    </location>
</feature>
<evidence type="ECO:0000313" key="4">
    <source>
        <dbReference type="EMBL" id="KAL2868159.1"/>
    </source>
</evidence>
<keyword evidence="2" id="KW-0472">Membrane</keyword>